<gene>
    <name evidence="9" type="ORF">ACX27_20530</name>
</gene>
<dbReference type="InterPro" id="IPR050556">
    <property type="entry name" value="Type_II_TA_system_RNase"/>
</dbReference>
<dbReference type="Pfam" id="PF01850">
    <property type="entry name" value="PIN"/>
    <property type="match status" value="1"/>
</dbReference>
<dbReference type="AlphaFoldDB" id="A0A0M5MLG7"/>
<evidence type="ECO:0000256" key="6">
    <source>
        <dbReference type="ARBA" id="ARBA00022842"/>
    </source>
</evidence>
<evidence type="ECO:0000256" key="1">
    <source>
        <dbReference type="ARBA" id="ARBA00001946"/>
    </source>
</evidence>
<dbReference type="GO" id="GO:0016787">
    <property type="term" value="F:hydrolase activity"/>
    <property type="evidence" value="ECO:0007669"/>
    <property type="project" value="UniProtKB-KW"/>
</dbReference>
<evidence type="ECO:0000313" key="9">
    <source>
        <dbReference type="EMBL" id="ALF54680.1"/>
    </source>
</evidence>
<dbReference type="KEGG" id="npz:ACX27_20530"/>
<comment type="cofactor">
    <cofactor evidence="1">
        <name>Mg(2+)</name>
        <dbReference type="ChEBI" id="CHEBI:18420"/>
    </cofactor>
</comment>
<reference evidence="9 10" key="2">
    <citation type="journal article" date="2016" name="Genome Announc.">
        <title>Draft Genome Sequence of the N2-Fixing Cyanobacterium Nostoc piscinale CENA21, Isolated from the Brazilian Amazon Floodplain.</title>
        <authorList>
            <person name="Leao T."/>
            <person name="Guimaraes P.I."/>
            <person name="de Melo A.G."/>
            <person name="Ramos R.T."/>
            <person name="Leao P.N."/>
            <person name="Silva A."/>
            <person name="Fiore M.F."/>
            <person name="Schneider M.P."/>
        </authorList>
    </citation>
    <scope>NUCLEOTIDE SEQUENCE [LARGE SCALE GENOMIC DNA]</scope>
    <source>
        <strain evidence="9 10">CENA21</strain>
    </source>
</reference>
<dbReference type="GO" id="GO:0004518">
    <property type="term" value="F:nuclease activity"/>
    <property type="evidence" value="ECO:0007669"/>
    <property type="project" value="UniProtKB-KW"/>
</dbReference>
<proteinExistence type="inferred from homology"/>
<dbReference type="STRING" id="224013.ACX27_20530"/>
<keyword evidence="5" id="KW-0378">Hydrolase</keyword>
<comment type="similarity">
    <text evidence="7">Belongs to the PINc/VapC protein family.</text>
</comment>
<dbReference type="Gene3D" id="3.40.50.1010">
    <property type="entry name" value="5'-nuclease"/>
    <property type="match status" value="1"/>
</dbReference>
<keyword evidence="6" id="KW-0460">Magnesium</keyword>
<dbReference type="SUPFAM" id="SSF88723">
    <property type="entry name" value="PIN domain-like"/>
    <property type="match status" value="1"/>
</dbReference>
<dbReference type="Proteomes" id="UP000062645">
    <property type="component" value="Chromosome"/>
</dbReference>
<dbReference type="GO" id="GO:0046872">
    <property type="term" value="F:metal ion binding"/>
    <property type="evidence" value="ECO:0007669"/>
    <property type="project" value="UniProtKB-KW"/>
</dbReference>
<dbReference type="PANTHER" id="PTHR33653:SF1">
    <property type="entry name" value="RIBONUCLEASE VAPC2"/>
    <property type="match status" value="1"/>
</dbReference>
<dbReference type="PATRIC" id="fig|224013.5.peg.4913"/>
<dbReference type="InterPro" id="IPR002716">
    <property type="entry name" value="PIN_dom"/>
</dbReference>
<keyword evidence="2" id="KW-1277">Toxin-antitoxin system</keyword>
<accession>A0A0M5MLG7</accession>
<keyword evidence="4" id="KW-0479">Metal-binding</keyword>
<dbReference type="PANTHER" id="PTHR33653">
    <property type="entry name" value="RIBONUCLEASE VAPC2"/>
    <property type="match status" value="1"/>
</dbReference>
<keyword evidence="3" id="KW-0540">Nuclease</keyword>
<name>A0A0M5MLG7_9NOSO</name>
<dbReference type="OrthoDB" id="428590at2"/>
<evidence type="ECO:0000313" key="10">
    <source>
        <dbReference type="Proteomes" id="UP000062645"/>
    </source>
</evidence>
<feature type="domain" description="PIN" evidence="8">
    <location>
        <begin position="2"/>
        <end position="136"/>
    </location>
</feature>
<evidence type="ECO:0000259" key="8">
    <source>
        <dbReference type="Pfam" id="PF01850"/>
    </source>
</evidence>
<dbReference type="CDD" id="cd09881">
    <property type="entry name" value="PIN_VapC4-5_FitB-like"/>
    <property type="match status" value="1"/>
</dbReference>
<evidence type="ECO:0000256" key="3">
    <source>
        <dbReference type="ARBA" id="ARBA00022722"/>
    </source>
</evidence>
<dbReference type="EMBL" id="CP012036">
    <property type="protein sequence ID" value="ALF54680.1"/>
    <property type="molecule type" value="Genomic_DNA"/>
</dbReference>
<evidence type="ECO:0000256" key="2">
    <source>
        <dbReference type="ARBA" id="ARBA00022649"/>
    </source>
</evidence>
<dbReference type="RefSeq" id="WP_062295227.1">
    <property type="nucleotide sequence ID" value="NZ_CP012036.1"/>
</dbReference>
<keyword evidence="10" id="KW-1185">Reference proteome</keyword>
<evidence type="ECO:0000256" key="7">
    <source>
        <dbReference type="ARBA" id="ARBA00038093"/>
    </source>
</evidence>
<organism evidence="9 10">
    <name type="scientific">Nostoc piscinale CENA21</name>
    <dbReference type="NCBI Taxonomy" id="224013"/>
    <lineage>
        <taxon>Bacteria</taxon>
        <taxon>Bacillati</taxon>
        <taxon>Cyanobacteriota</taxon>
        <taxon>Cyanophyceae</taxon>
        <taxon>Nostocales</taxon>
        <taxon>Nostocaceae</taxon>
        <taxon>Nostoc</taxon>
    </lineage>
</organism>
<sequence>MYLLDTNHCSRIIFGDSNLIQQLQAHSEAGIATSVVVCGELLYMAAKSDQSIANLQQVRRFLDTIDIYPINLSIFEVYGNLKGKLVNTFGPKEKAQRRNFNLQSLGFGDNDLWIAATAIYYNLTLVSTDNDFRRIQQIEMLNLESWLLS</sequence>
<reference evidence="10" key="1">
    <citation type="submission" date="2015-07" db="EMBL/GenBank/DDBJ databases">
        <title>Genome Of Nitrogen-Fixing Cyanobacterium Nostoc piscinale CENA21 From Solimoes/Amazon River Floodplain Sediments And Comparative Genomics To Uncover Biosynthetic Natural Products Potential.</title>
        <authorList>
            <person name="Leao T.F."/>
            <person name="Leao P.N."/>
            <person name="Guimaraes P.I."/>
            <person name="de Melo A.G.C."/>
            <person name="Ramos R.T.J."/>
            <person name="Silva A."/>
            <person name="Fiore M.F."/>
            <person name="Schneider M.P.C."/>
        </authorList>
    </citation>
    <scope>NUCLEOTIDE SEQUENCE [LARGE SCALE GENOMIC DNA]</scope>
    <source>
        <strain evidence="10">CENA21</strain>
    </source>
</reference>
<evidence type="ECO:0000256" key="5">
    <source>
        <dbReference type="ARBA" id="ARBA00022801"/>
    </source>
</evidence>
<dbReference type="InterPro" id="IPR029060">
    <property type="entry name" value="PIN-like_dom_sf"/>
</dbReference>
<protein>
    <submittedName>
        <fullName evidence="9">Twitching motility protein PilT</fullName>
    </submittedName>
</protein>
<evidence type="ECO:0000256" key="4">
    <source>
        <dbReference type="ARBA" id="ARBA00022723"/>
    </source>
</evidence>